<protein>
    <recommendedName>
        <fullName evidence="4">DDE Tnp4 domain-containing protein</fullName>
    </recommendedName>
</protein>
<organism evidence="5 6">
    <name type="scientific">Zoarces viviparus</name>
    <name type="common">Viviparous eelpout</name>
    <name type="synonym">Blennius viviparus</name>
    <dbReference type="NCBI Taxonomy" id="48416"/>
    <lineage>
        <taxon>Eukaryota</taxon>
        <taxon>Metazoa</taxon>
        <taxon>Chordata</taxon>
        <taxon>Craniata</taxon>
        <taxon>Vertebrata</taxon>
        <taxon>Euteleostomi</taxon>
        <taxon>Actinopterygii</taxon>
        <taxon>Neopterygii</taxon>
        <taxon>Teleostei</taxon>
        <taxon>Neoteleostei</taxon>
        <taxon>Acanthomorphata</taxon>
        <taxon>Eupercaria</taxon>
        <taxon>Perciformes</taxon>
        <taxon>Cottioidei</taxon>
        <taxon>Zoarcales</taxon>
        <taxon>Zoarcidae</taxon>
        <taxon>Zoarcinae</taxon>
        <taxon>Zoarces</taxon>
    </lineage>
</organism>
<evidence type="ECO:0000256" key="3">
    <source>
        <dbReference type="SAM" id="MobiDB-lite"/>
    </source>
</evidence>
<dbReference type="GO" id="GO:0046872">
    <property type="term" value="F:metal ion binding"/>
    <property type="evidence" value="ECO:0007669"/>
    <property type="project" value="UniProtKB-KW"/>
</dbReference>
<evidence type="ECO:0000259" key="4">
    <source>
        <dbReference type="Pfam" id="PF13359"/>
    </source>
</evidence>
<evidence type="ECO:0000313" key="6">
    <source>
        <dbReference type="Proteomes" id="UP001488805"/>
    </source>
</evidence>
<accession>A0AAW1FPZ1</accession>
<feature type="region of interest" description="Disordered" evidence="3">
    <location>
        <begin position="220"/>
        <end position="239"/>
    </location>
</feature>
<sequence>MADEIAFAFFIADEVEAEEIPLLYHENQLHSSSSRLVPKITHFVEEVVPLYRATDFRSHFRLSRGRVEDLMTTLGPHYINRQRTKLPVTLVTSGSWHDARAFRNTDVARLLEEDPRALVPEGMHIIGDSAYPLLRKRMKPYRDNGHLTARQRRFNQKLTAARVAIAHAFGLLKSKFRRLKCLYMKEVASISSTVTAYCILHNICLESGDQLDEDEQGLQLREDTDDPHPPQPNNQDASQYRDMICAQI</sequence>
<comment type="cofactor">
    <cofactor evidence="1">
        <name>a divalent metal cation</name>
        <dbReference type="ChEBI" id="CHEBI:60240"/>
    </cofactor>
</comment>
<dbReference type="AlphaFoldDB" id="A0AAW1FPZ1"/>
<gene>
    <name evidence="5" type="ORF">VZT92_008124</name>
</gene>
<keyword evidence="2" id="KW-0479">Metal-binding</keyword>
<proteinExistence type="predicted"/>
<dbReference type="Proteomes" id="UP001488805">
    <property type="component" value="Unassembled WGS sequence"/>
</dbReference>
<dbReference type="EMBL" id="JBCEZU010000056">
    <property type="protein sequence ID" value="KAK9535764.1"/>
    <property type="molecule type" value="Genomic_DNA"/>
</dbReference>
<evidence type="ECO:0000313" key="5">
    <source>
        <dbReference type="EMBL" id="KAK9535764.1"/>
    </source>
</evidence>
<evidence type="ECO:0000256" key="2">
    <source>
        <dbReference type="ARBA" id="ARBA00022723"/>
    </source>
</evidence>
<reference evidence="5 6" key="1">
    <citation type="journal article" date="2024" name="Genome Biol. Evol.">
        <title>Chromosome-level genome assembly of the viviparous eelpout Zoarces viviparus.</title>
        <authorList>
            <person name="Fuhrmann N."/>
            <person name="Brasseur M.V."/>
            <person name="Bakowski C.E."/>
            <person name="Podsiadlowski L."/>
            <person name="Prost S."/>
            <person name="Krehenwinkel H."/>
            <person name="Mayer C."/>
        </authorList>
    </citation>
    <scope>NUCLEOTIDE SEQUENCE [LARGE SCALE GENOMIC DNA]</scope>
    <source>
        <strain evidence="5">NO-MEL_2022_Ind0_liver</strain>
    </source>
</reference>
<feature type="domain" description="DDE Tnp4" evidence="4">
    <location>
        <begin position="88"/>
        <end position="202"/>
    </location>
</feature>
<comment type="caution">
    <text evidence="5">The sequence shown here is derived from an EMBL/GenBank/DDBJ whole genome shotgun (WGS) entry which is preliminary data.</text>
</comment>
<dbReference type="InterPro" id="IPR027806">
    <property type="entry name" value="HARBI1_dom"/>
</dbReference>
<dbReference type="Pfam" id="PF13359">
    <property type="entry name" value="DDE_Tnp_4"/>
    <property type="match status" value="1"/>
</dbReference>
<name>A0AAW1FPZ1_ZOAVI</name>
<evidence type="ECO:0000256" key="1">
    <source>
        <dbReference type="ARBA" id="ARBA00001968"/>
    </source>
</evidence>
<keyword evidence="6" id="KW-1185">Reference proteome</keyword>